<evidence type="ECO:0000313" key="3">
    <source>
        <dbReference type="Proteomes" id="UP001597063"/>
    </source>
</evidence>
<dbReference type="InterPro" id="IPR036291">
    <property type="entry name" value="NAD(P)-bd_dom_sf"/>
</dbReference>
<proteinExistence type="predicted"/>
<protein>
    <submittedName>
        <fullName evidence="2">NAD-dependent epimerase/dehydratase family protein</fullName>
    </submittedName>
</protein>
<dbReference type="Proteomes" id="UP001597063">
    <property type="component" value="Unassembled WGS sequence"/>
</dbReference>
<dbReference type="Pfam" id="PF01370">
    <property type="entry name" value="Epimerase"/>
    <property type="match status" value="1"/>
</dbReference>
<keyword evidence="3" id="KW-1185">Reference proteome</keyword>
<sequence length="312" mass="32794">MPLHVIVGSGPVGSATAHLLAARGDQVRVVTRSGTGPKDPSIERVAADAADPAALSRAATGAVAIHNCAAPPYWTWPSEFPPLWASLLETAENTGAVLVSASNLYAYPPVNKPLTEDLPLTATTVKGRVRAKMWTDAITAHAAGRVRVAEARASDYIGAGALSWLTETVLKPVAAGKRAMAPADLDAPHTWTYTVDVARTLVALADDERAWGGAWHVPSEPAVSVRDIAARAAELAGAPAPKLSVMPKAMLRLVGLLAPLGGDSAKTVRELGEVDYQRHRPWLVDSSAARNTFGLKPTPLDDALRDTMASYT</sequence>
<dbReference type="EMBL" id="JBHTGP010000012">
    <property type="protein sequence ID" value="MFD0687180.1"/>
    <property type="molecule type" value="Genomic_DNA"/>
</dbReference>
<dbReference type="RefSeq" id="WP_131760362.1">
    <property type="nucleotide sequence ID" value="NZ_CAACUY010000112.1"/>
</dbReference>
<reference evidence="3" key="1">
    <citation type="journal article" date="2019" name="Int. J. Syst. Evol. Microbiol.">
        <title>The Global Catalogue of Microorganisms (GCM) 10K type strain sequencing project: providing services to taxonomists for standard genome sequencing and annotation.</title>
        <authorList>
            <consortium name="The Broad Institute Genomics Platform"/>
            <consortium name="The Broad Institute Genome Sequencing Center for Infectious Disease"/>
            <person name="Wu L."/>
            <person name="Ma J."/>
        </authorList>
    </citation>
    <scope>NUCLEOTIDE SEQUENCE [LARGE SCALE GENOMIC DNA]</scope>
    <source>
        <strain evidence="3">JCM 9371</strain>
    </source>
</reference>
<organism evidence="2 3">
    <name type="scientific">Actinomadura fibrosa</name>
    <dbReference type="NCBI Taxonomy" id="111802"/>
    <lineage>
        <taxon>Bacteria</taxon>
        <taxon>Bacillati</taxon>
        <taxon>Actinomycetota</taxon>
        <taxon>Actinomycetes</taxon>
        <taxon>Streptosporangiales</taxon>
        <taxon>Thermomonosporaceae</taxon>
        <taxon>Actinomadura</taxon>
    </lineage>
</organism>
<comment type="caution">
    <text evidence="2">The sequence shown here is derived from an EMBL/GenBank/DDBJ whole genome shotgun (WGS) entry which is preliminary data.</text>
</comment>
<dbReference type="SUPFAM" id="SSF51735">
    <property type="entry name" value="NAD(P)-binding Rossmann-fold domains"/>
    <property type="match status" value="1"/>
</dbReference>
<accession>A0ABW2XRS9</accession>
<dbReference type="Gene3D" id="3.40.50.720">
    <property type="entry name" value="NAD(P)-binding Rossmann-like Domain"/>
    <property type="match status" value="1"/>
</dbReference>
<name>A0ABW2XRS9_9ACTN</name>
<evidence type="ECO:0000259" key="1">
    <source>
        <dbReference type="Pfam" id="PF01370"/>
    </source>
</evidence>
<gene>
    <name evidence="2" type="ORF">ACFQZM_21960</name>
</gene>
<dbReference type="InterPro" id="IPR001509">
    <property type="entry name" value="Epimerase_deHydtase"/>
</dbReference>
<feature type="domain" description="NAD-dependent epimerase/dehydratase" evidence="1">
    <location>
        <begin position="8"/>
        <end position="207"/>
    </location>
</feature>
<evidence type="ECO:0000313" key="2">
    <source>
        <dbReference type="EMBL" id="MFD0687180.1"/>
    </source>
</evidence>